<accession>A0A9W6XVM2</accession>
<evidence type="ECO:0000256" key="5">
    <source>
        <dbReference type="RuleBase" id="RU367124"/>
    </source>
</evidence>
<feature type="signal peptide" evidence="5">
    <location>
        <begin position="1"/>
        <end position="22"/>
    </location>
</feature>
<proteinExistence type="inferred from homology"/>
<dbReference type="OrthoDB" id="113244at2759"/>
<comment type="domain">
    <text evidence="5">The RxLR-dEER motif acts to carry the protein into the host cell cytoplasm through binding to cell surface phosphatidylinositol-3-phosphate.</text>
</comment>
<evidence type="ECO:0000313" key="7">
    <source>
        <dbReference type="Proteomes" id="UP001165121"/>
    </source>
</evidence>
<evidence type="ECO:0000313" key="6">
    <source>
        <dbReference type="EMBL" id="GMF46016.1"/>
    </source>
</evidence>
<evidence type="ECO:0000256" key="3">
    <source>
        <dbReference type="ARBA" id="ARBA00022525"/>
    </source>
</evidence>
<dbReference type="InterPro" id="IPR031825">
    <property type="entry name" value="RXLR"/>
</dbReference>
<keyword evidence="7" id="KW-1185">Reference proteome</keyword>
<evidence type="ECO:0000256" key="1">
    <source>
        <dbReference type="ARBA" id="ARBA00004613"/>
    </source>
</evidence>
<comment type="subcellular location">
    <subcellularLocation>
        <location evidence="1 5">Secreted</location>
    </subcellularLocation>
</comment>
<comment type="caution">
    <text evidence="6">The sequence shown here is derived from an EMBL/GenBank/DDBJ whole genome shotgun (WGS) entry which is preliminary data.</text>
</comment>
<comment type="function">
    <text evidence="5">Effector that suppresses plant defense responses during pathogen infection.</text>
</comment>
<name>A0A9W6XVM2_9STRA</name>
<gene>
    <name evidence="6" type="ORF">Pfra01_001676000</name>
</gene>
<comment type="similarity">
    <text evidence="2 5">Belongs to the RxLR effector family.</text>
</comment>
<evidence type="ECO:0000256" key="2">
    <source>
        <dbReference type="ARBA" id="ARBA00010400"/>
    </source>
</evidence>
<reference evidence="6" key="1">
    <citation type="submission" date="2023-04" db="EMBL/GenBank/DDBJ databases">
        <title>Phytophthora fragariaefolia NBRC 109709.</title>
        <authorList>
            <person name="Ichikawa N."/>
            <person name="Sato H."/>
            <person name="Tonouchi N."/>
        </authorList>
    </citation>
    <scope>NUCLEOTIDE SEQUENCE</scope>
    <source>
        <strain evidence="6">NBRC 109709</strain>
    </source>
</reference>
<dbReference type="EMBL" id="BSXT01001904">
    <property type="protein sequence ID" value="GMF46016.1"/>
    <property type="molecule type" value="Genomic_DNA"/>
</dbReference>
<dbReference type="AlphaFoldDB" id="A0A9W6XVM2"/>
<organism evidence="6 7">
    <name type="scientific">Phytophthora fragariaefolia</name>
    <dbReference type="NCBI Taxonomy" id="1490495"/>
    <lineage>
        <taxon>Eukaryota</taxon>
        <taxon>Sar</taxon>
        <taxon>Stramenopiles</taxon>
        <taxon>Oomycota</taxon>
        <taxon>Peronosporomycetes</taxon>
        <taxon>Peronosporales</taxon>
        <taxon>Peronosporaceae</taxon>
        <taxon>Phytophthora</taxon>
    </lineage>
</organism>
<dbReference type="Proteomes" id="UP001165121">
    <property type="component" value="Unassembled WGS sequence"/>
</dbReference>
<sequence length="172" mass="19309">MRFGRFLVIAAVALLVDQDCDAASQATKVSTLETGKAPVNAIFNAENTDRHLRSDETAYDSIEHEERLGFGGLVSLLKLKRSVDKGPIDVTKLPITAKLTRKDFSKTYISAMQQNDVFKTKMFKKWDVYEQKQILSKMKKVSDKALVLEYLNRRSRGVAAGNIVTRKANINV</sequence>
<feature type="chain" id="PRO_5044986227" description="RxLR effector protein" evidence="5">
    <location>
        <begin position="23"/>
        <end position="172"/>
    </location>
</feature>
<keyword evidence="4 5" id="KW-0732">Signal</keyword>
<dbReference type="Pfam" id="PF16810">
    <property type="entry name" value="RXLR"/>
    <property type="match status" value="1"/>
</dbReference>
<evidence type="ECO:0000256" key="4">
    <source>
        <dbReference type="ARBA" id="ARBA00022729"/>
    </source>
</evidence>
<protein>
    <recommendedName>
        <fullName evidence="5">RxLR effector protein</fullName>
    </recommendedName>
</protein>
<keyword evidence="3 5" id="KW-0964">Secreted</keyword>